<feature type="domain" description="Cathepsin propeptide inhibitor" evidence="6">
    <location>
        <begin position="4"/>
        <end position="53"/>
    </location>
</feature>
<dbReference type="EMBL" id="CAJPVJ010024951">
    <property type="protein sequence ID" value="CAG2178898.1"/>
    <property type="molecule type" value="Genomic_DNA"/>
</dbReference>
<organism evidence="7">
    <name type="scientific">Oppiella nova</name>
    <dbReference type="NCBI Taxonomy" id="334625"/>
    <lineage>
        <taxon>Eukaryota</taxon>
        <taxon>Metazoa</taxon>
        <taxon>Ecdysozoa</taxon>
        <taxon>Arthropoda</taxon>
        <taxon>Chelicerata</taxon>
        <taxon>Arachnida</taxon>
        <taxon>Acari</taxon>
        <taxon>Acariformes</taxon>
        <taxon>Sarcoptiformes</taxon>
        <taxon>Oribatida</taxon>
        <taxon>Brachypylina</taxon>
        <taxon>Oppioidea</taxon>
        <taxon>Oppiidae</taxon>
        <taxon>Oppiella</taxon>
    </lineage>
</organism>
<dbReference type="GO" id="GO:0008234">
    <property type="term" value="F:cysteine-type peptidase activity"/>
    <property type="evidence" value="ECO:0007669"/>
    <property type="project" value="UniProtKB-KW"/>
</dbReference>
<proteinExistence type="inferred from homology"/>
<dbReference type="PROSITE" id="PS00639">
    <property type="entry name" value="THIOL_PROTEASE_HIS"/>
    <property type="match status" value="1"/>
</dbReference>
<dbReference type="Gene3D" id="3.90.70.10">
    <property type="entry name" value="Cysteine proteinases"/>
    <property type="match status" value="1"/>
</dbReference>
<dbReference type="SUPFAM" id="SSF54001">
    <property type="entry name" value="Cysteine proteinases"/>
    <property type="match status" value="1"/>
</dbReference>
<protein>
    <recommendedName>
        <fullName evidence="9">Peptidase C1A papain C-terminal domain-containing protein</fullName>
    </recommendedName>
</protein>
<evidence type="ECO:0008006" key="9">
    <source>
        <dbReference type="Google" id="ProtNLM"/>
    </source>
</evidence>
<dbReference type="InterPro" id="IPR013201">
    <property type="entry name" value="Prot_inhib_I29"/>
</dbReference>
<dbReference type="InterPro" id="IPR025660">
    <property type="entry name" value="Pept_his_AS"/>
</dbReference>
<evidence type="ECO:0000259" key="5">
    <source>
        <dbReference type="SMART" id="SM00645"/>
    </source>
</evidence>
<dbReference type="SMART" id="SM00645">
    <property type="entry name" value="Pept_C1"/>
    <property type="match status" value="1"/>
</dbReference>
<keyword evidence="8" id="KW-1185">Reference proteome</keyword>
<dbReference type="InterPro" id="IPR039417">
    <property type="entry name" value="Peptidase_C1A_papain-like"/>
</dbReference>
<evidence type="ECO:0000259" key="6">
    <source>
        <dbReference type="SMART" id="SM00848"/>
    </source>
</evidence>
<keyword evidence="4" id="KW-0788">Thiol protease</keyword>
<dbReference type="AlphaFoldDB" id="A0A7R9MKC8"/>
<dbReference type="Proteomes" id="UP000728032">
    <property type="component" value="Unassembled WGS sequence"/>
</dbReference>
<keyword evidence="2" id="KW-0645">Protease</keyword>
<dbReference type="GO" id="GO:0006508">
    <property type="term" value="P:proteolysis"/>
    <property type="evidence" value="ECO:0007669"/>
    <property type="project" value="UniProtKB-KW"/>
</dbReference>
<evidence type="ECO:0000313" key="7">
    <source>
        <dbReference type="EMBL" id="CAD7661762.1"/>
    </source>
</evidence>
<dbReference type="CDD" id="cd02248">
    <property type="entry name" value="Peptidase_C1A"/>
    <property type="match status" value="1"/>
</dbReference>
<dbReference type="InterPro" id="IPR000668">
    <property type="entry name" value="Peptidase_C1A_C"/>
</dbReference>
<comment type="similarity">
    <text evidence="1">Belongs to the peptidase C1 family.</text>
</comment>
<dbReference type="Pfam" id="PF00112">
    <property type="entry name" value="Peptidase_C1"/>
    <property type="match status" value="1"/>
</dbReference>
<dbReference type="FunFam" id="3.90.70.10:FF:000006">
    <property type="entry name" value="Cathepsin S"/>
    <property type="match status" value="1"/>
</dbReference>
<accession>A0A7R9MKC8</accession>
<dbReference type="PANTHER" id="PTHR12411">
    <property type="entry name" value="CYSTEINE PROTEASE FAMILY C1-RELATED"/>
    <property type="match status" value="1"/>
</dbReference>
<dbReference type="SMART" id="SM00848">
    <property type="entry name" value="Inhibitor_I29"/>
    <property type="match status" value="1"/>
</dbReference>
<evidence type="ECO:0000313" key="8">
    <source>
        <dbReference type="Proteomes" id="UP000728032"/>
    </source>
</evidence>
<evidence type="ECO:0000256" key="2">
    <source>
        <dbReference type="ARBA" id="ARBA00022670"/>
    </source>
</evidence>
<keyword evidence="3" id="KW-0378">Hydrolase</keyword>
<dbReference type="OrthoDB" id="10253408at2759"/>
<gene>
    <name evidence="7" type="ORF">ONB1V03_LOCUS18322</name>
</gene>
<dbReference type="InterPro" id="IPR038765">
    <property type="entry name" value="Papain-like_cys_pep_sf"/>
</dbReference>
<name>A0A7R9MKC8_9ACAR</name>
<reference evidence="7" key="1">
    <citation type="submission" date="2020-11" db="EMBL/GenBank/DDBJ databases">
        <authorList>
            <person name="Tran Van P."/>
        </authorList>
    </citation>
    <scope>NUCLEOTIDE SEQUENCE</scope>
</reference>
<dbReference type="EMBL" id="OC939776">
    <property type="protein sequence ID" value="CAD7661762.1"/>
    <property type="molecule type" value="Genomic_DNA"/>
</dbReference>
<evidence type="ECO:0000256" key="1">
    <source>
        <dbReference type="ARBA" id="ARBA00008455"/>
    </source>
</evidence>
<evidence type="ECO:0000256" key="3">
    <source>
        <dbReference type="ARBA" id="ARBA00022801"/>
    </source>
</evidence>
<evidence type="ECO:0000256" key="4">
    <source>
        <dbReference type="ARBA" id="ARBA00022807"/>
    </source>
</evidence>
<feature type="domain" description="Peptidase C1A papain C-terminal" evidence="5">
    <location>
        <begin position="82"/>
        <end position="298"/>
    </location>
</feature>
<dbReference type="Pfam" id="PF08246">
    <property type="entry name" value="Inhibitor_I29"/>
    <property type="match status" value="1"/>
</dbReference>
<dbReference type="InterPro" id="IPR013128">
    <property type="entry name" value="Peptidase_C1A"/>
</dbReference>
<sequence>MLLYKDGKDEETHYQVFVGNWESIIRHNEEADYGIYPYRVAVNQWADMTTEEYLNTATGFRPDLKHTANNSDDVYRGSTGHVPDRYNWVLRGAVTSVKYQRNCASSWAFSAIAAIESQLVISTGKKVDLSEQNLIDCSENQGTKGCSGGTPDRAYQYVIQNGGLDSTASYPYKGLKNACHYKPDKSAVITGYKSVQAGNEEALKDAVYNIGPISVAIDASPFGFQFYSTGIFESTECSNSRDKLNHALTITGYDVDGRRDIWFVKNSWDRTWGEAGYGVMSRNKGNQCGIATSATYPTGVQANLNKMLVY</sequence>